<dbReference type="InterPro" id="IPR051266">
    <property type="entry name" value="CLCR"/>
</dbReference>
<dbReference type="Pfam" id="PF00092">
    <property type="entry name" value="VWA"/>
    <property type="match status" value="1"/>
</dbReference>
<gene>
    <name evidence="4" type="ORF">Pla100_13320</name>
</gene>
<dbReference type="PANTHER" id="PTHR10579">
    <property type="entry name" value="CALCIUM-ACTIVATED CHLORIDE CHANNEL REGULATOR"/>
    <property type="match status" value="1"/>
</dbReference>
<protein>
    <submittedName>
        <fullName evidence="4">von Willebrand factor</fullName>
    </submittedName>
</protein>
<reference evidence="4 5" key="1">
    <citation type="submission" date="2019-02" db="EMBL/GenBank/DDBJ databases">
        <title>Deep-cultivation of Planctomycetes and their phenomic and genomic characterization uncovers novel biology.</title>
        <authorList>
            <person name="Wiegand S."/>
            <person name="Jogler M."/>
            <person name="Boedeker C."/>
            <person name="Pinto D."/>
            <person name="Vollmers J."/>
            <person name="Rivas-Marin E."/>
            <person name="Kohn T."/>
            <person name="Peeters S.H."/>
            <person name="Heuer A."/>
            <person name="Rast P."/>
            <person name="Oberbeckmann S."/>
            <person name="Bunk B."/>
            <person name="Jeske O."/>
            <person name="Meyerdierks A."/>
            <person name="Storesund J.E."/>
            <person name="Kallscheuer N."/>
            <person name="Luecker S."/>
            <person name="Lage O.M."/>
            <person name="Pohl T."/>
            <person name="Merkel B.J."/>
            <person name="Hornburger P."/>
            <person name="Mueller R.-W."/>
            <person name="Bruemmer F."/>
            <person name="Labrenz M."/>
            <person name="Spormann A.M."/>
            <person name="Op Den Camp H."/>
            <person name="Overmann J."/>
            <person name="Amann R."/>
            <person name="Jetten M.S.M."/>
            <person name="Mascher T."/>
            <person name="Medema M.H."/>
            <person name="Devos D.P."/>
            <person name="Kaster A.-K."/>
            <person name="Ovreas L."/>
            <person name="Rohde M."/>
            <person name="Galperin M.Y."/>
            <person name="Jogler C."/>
        </authorList>
    </citation>
    <scope>NUCLEOTIDE SEQUENCE [LARGE SCALE GENOMIC DNA]</scope>
    <source>
        <strain evidence="4 5">Pla100</strain>
    </source>
</reference>
<dbReference type="AlphaFoldDB" id="A0A5C6APZ4"/>
<dbReference type="InterPro" id="IPR036465">
    <property type="entry name" value="vWFA_dom_sf"/>
</dbReference>
<dbReference type="Pfam" id="PF12450">
    <property type="entry name" value="vWF_A"/>
    <property type="match status" value="1"/>
</dbReference>
<keyword evidence="2" id="KW-1133">Transmembrane helix</keyword>
<dbReference type="InterPro" id="IPR002035">
    <property type="entry name" value="VWF_A"/>
</dbReference>
<keyword evidence="2" id="KW-0472">Membrane</keyword>
<dbReference type="EMBL" id="SJPM01000002">
    <property type="protein sequence ID" value="TWU01597.1"/>
    <property type="molecule type" value="Genomic_DNA"/>
</dbReference>
<evidence type="ECO:0000313" key="5">
    <source>
        <dbReference type="Proteomes" id="UP000316213"/>
    </source>
</evidence>
<feature type="transmembrane region" description="Helical" evidence="2">
    <location>
        <begin position="113"/>
        <end position="134"/>
    </location>
</feature>
<feature type="region of interest" description="Disordered" evidence="1">
    <location>
        <begin position="405"/>
        <end position="428"/>
    </location>
</feature>
<keyword evidence="5" id="KW-1185">Reference proteome</keyword>
<dbReference type="SUPFAM" id="SSF53300">
    <property type="entry name" value="vWA-like"/>
    <property type="match status" value="1"/>
</dbReference>
<dbReference type="Gene3D" id="3.40.50.410">
    <property type="entry name" value="von Willebrand factor, type A domain"/>
    <property type="match status" value="1"/>
</dbReference>
<evidence type="ECO:0000313" key="4">
    <source>
        <dbReference type="EMBL" id="TWU01597.1"/>
    </source>
</evidence>
<dbReference type="Proteomes" id="UP000316213">
    <property type="component" value="Unassembled WGS sequence"/>
</dbReference>
<keyword evidence="2" id="KW-0812">Transmembrane</keyword>
<dbReference type="PROSITE" id="PS50234">
    <property type="entry name" value="VWFA"/>
    <property type="match status" value="1"/>
</dbReference>
<dbReference type="SMART" id="SM00327">
    <property type="entry name" value="VWA"/>
    <property type="match status" value="1"/>
</dbReference>
<dbReference type="InterPro" id="IPR022156">
    <property type="entry name" value="Uncharacterised_YfbK_N"/>
</dbReference>
<dbReference type="PANTHER" id="PTHR10579:SF43">
    <property type="entry name" value="ZINC FINGER (C3HC4-TYPE RING FINGER) FAMILY PROTEIN"/>
    <property type="match status" value="1"/>
</dbReference>
<feature type="compositionally biased region" description="Low complexity" evidence="1">
    <location>
        <begin position="366"/>
        <end position="378"/>
    </location>
</feature>
<evidence type="ECO:0000256" key="1">
    <source>
        <dbReference type="SAM" id="MobiDB-lite"/>
    </source>
</evidence>
<dbReference type="RefSeq" id="WP_146576870.1">
    <property type="nucleotide sequence ID" value="NZ_SJPM01000002.1"/>
</dbReference>
<accession>A0A5C6APZ4</accession>
<sequence precursor="true">MNTPAHDTTTEIDLETRIVACVLGEASDFERDQIARLIEERPELAAVKRRFENMHDLLSDIGQGDLPGEHSEWKLPSEKRDALLAVFDGQPLLVQPRRPSDESADRSSRRGKYGLIGTIATVACVACLAGLLLLPQVRSVREVVSARAPGKNDDGGIFLEGGVTFFDSDRQNGAEVAEFASDSMDYSISTVEESLRSIEESLGSKAARVDSLSDGSGKPQRFEGFIGESVTPSRSFQIERPNINRYAESRSRLLETRDGLQVAPALKEQSKRVAEGLELPQVVNGLSDDDQAQSTDLYFGYDFGTGSGMGEMSGMAGGLGGGLGGGNLSVPGSGQPPAQDKWFERTLPGMASAGNDPIWVDLGKNPSSISPSDPTSSPAAPPPPVPATPAEESADNLFDYSAIPSATAKPADRPARKQSEKKDALPEVIMEKEQESFERERLSLSDQNLPASKDKKLVASAEAQTELHLVETDASQEPFSTFSLHVSDVSFQLAAAALSANQWPDSSTVRIEEFVNAFDYGDPLPGANEAVACRIEQAIHPFAQQRNLLRVSMRTAAAGRASTTPLRLTLLLDNSGSMERIDRQQTVRRAFALLAEQLQPDDQITLISFARNPRLLADRVSGATAEQFTQLVENLPSEGGTNVETALQLAFEKAIEQRLDGAQNRIVLLTDGAVNLGNADPERLSEMIATFRDSGIAFDAAGISANGLNDEILEALTRKGDGRYYLLDSVESADSGFAKQIAGALRPSAKNVKVQIEFNPNRVGRYKLLGFEKHRLNQEDFRNDAVDAAEMSAAEAGVAVYQFEPLPNGDGDVGSVSVRFRDLSTGQMVENRWPIPYQADATRLDEAPAAIQIAGTAAMFAARLRGDASAASVDFKTLAEILSGLPETNVQASRVQQLRQMIQQARQISNE</sequence>
<dbReference type="OrthoDB" id="9805121at2"/>
<dbReference type="Pfam" id="PF12034">
    <property type="entry name" value="YfbK_C"/>
    <property type="match status" value="1"/>
</dbReference>
<feature type="region of interest" description="Disordered" evidence="1">
    <location>
        <begin position="348"/>
        <end position="392"/>
    </location>
</feature>
<organism evidence="4 5">
    <name type="scientific">Neorhodopirellula pilleata</name>
    <dbReference type="NCBI Taxonomy" id="2714738"/>
    <lineage>
        <taxon>Bacteria</taxon>
        <taxon>Pseudomonadati</taxon>
        <taxon>Planctomycetota</taxon>
        <taxon>Planctomycetia</taxon>
        <taxon>Pirellulales</taxon>
        <taxon>Pirellulaceae</taxon>
        <taxon>Neorhodopirellula</taxon>
    </lineage>
</organism>
<proteinExistence type="predicted"/>
<comment type="caution">
    <text evidence="4">The sequence shown here is derived from an EMBL/GenBank/DDBJ whole genome shotgun (WGS) entry which is preliminary data.</text>
</comment>
<feature type="domain" description="VWFA" evidence="3">
    <location>
        <begin position="567"/>
        <end position="741"/>
    </location>
</feature>
<name>A0A5C6APZ4_9BACT</name>
<evidence type="ECO:0000259" key="3">
    <source>
        <dbReference type="PROSITE" id="PS50234"/>
    </source>
</evidence>
<dbReference type="InterPro" id="IPR021908">
    <property type="entry name" value="YfbK_C"/>
</dbReference>
<evidence type="ECO:0000256" key="2">
    <source>
        <dbReference type="SAM" id="Phobius"/>
    </source>
</evidence>
<feature type="compositionally biased region" description="Basic and acidic residues" evidence="1">
    <location>
        <begin position="410"/>
        <end position="428"/>
    </location>
</feature>